<accession>A0ABQ8TME5</accession>
<gene>
    <name evidence="1" type="ORF">ANN_09842</name>
</gene>
<proteinExistence type="predicted"/>
<name>A0ABQ8TME5_PERAM</name>
<dbReference type="Proteomes" id="UP001148838">
    <property type="component" value="Unassembled WGS sequence"/>
</dbReference>
<sequence>MGFIIGEDSRNKRNVWRKVKKRLKDIDRQITEGECRDKVALEDPIDDQNKLGTELYLYGGSREADVERSFSAYKVILSDTRRSFSFETLKLNVVVYCSSNRNQANNMQEKGKFAAVIASPSNGVECMQRDSLARGNPFSAVTASMEERHNGRQHSLKCAKGKRCRPVCTVVQQGEVESIPLAATSPPWCTVFSADKRR</sequence>
<dbReference type="EMBL" id="JAJSOF020000005">
    <property type="protein sequence ID" value="KAJ4447834.1"/>
    <property type="molecule type" value="Genomic_DNA"/>
</dbReference>
<keyword evidence="2" id="KW-1185">Reference proteome</keyword>
<evidence type="ECO:0000313" key="1">
    <source>
        <dbReference type="EMBL" id="KAJ4447834.1"/>
    </source>
</evidence>
<protein>
    <submittedName>
        <fullName evidence="1">Uncharacterized protein</fullName>
    </submittedName>
</protein>
<comment type="caution">
    <text evidence="1">The sequence shown here is derived from an EMBL/GenBank/DDBJ whole genome shotgun (WGS) entry which is preliminary data.</text>
</comment>
<organism evidence="1 2">
    <name type="scientific">Periplaneta americana</name>
    <name type="common">American cockroach</name>
    <name type="synonym">Blatta americana</name>
    <dbReference type="NCBI Taxonomy" id="6978"/>
    <lineage>
        <taxon>Eukaryota</taxon>
        <taxon>Metazoa</taxon>
        <taxon>Ecdysozoa</taxon>
        <taxon>Arthropoda</taxon>
        <taxon>Hexapoda</taxon>
        <taxon>Insecta</taxon>
        <taxon>Pterygota</taxon>
        <taxon>Neoptera</taxon>
        <taxon>Polyneoptera</taxon>
        <taxon>Dictyoptera</taxon>
        <taxon>Blattodea</taxon>
        <taxon>Blattoidea</taxon>
        <taxon>Blattidae</taxon>
        <taxon>Blattinae</taxon>
        <taxon>Periplaneta</taxon>
    </lineage>
</organism>
<evidence type="ECO:0000313" key="2">
    <source>
        <dbReference type="Proteomes" id="UP001148838"/>
    </source>
</evidence>
<reference evidence="1 2" key="1">
    <citation type="journal article" date="2022" name="Allergy">
        <title>Genome assembly and annotation of Periplaneta americana reveal a comprehensive cockroach allergen profile.</title>
        <authorList>
            <person name="Wang L."/>
            <person name="Xiong Q."/>
            <person name="Saelim N."/>
            <person name="Wang L."/>
            <person name="Nong W."/>
            <person name="Wan A.T."/>
            <person name="Shi M."/>
            <person name="Liu X."/>
            <person name="Cao Q."/>
            <person name="Hui J.H.L."/>
            <person name="Sookrung N."/>
            <person name="Leung T.F."/>
            <person name="Tungtrongchitr A."/>
            <person name="Tsui S.K.W."/>
        </authorList>
    </citation>
    <scope>NUCLEOTIDE SEQUENCE [LARGE SCALE GENOMIC DNA]</scope>
    <source>
        <strain evidence="1">PWHHKU_190912</strain>
    </source>
</reference>